<reference evidence="1 2" key="1">
    <citation type="journal article" date="2016" name="Fungal Biol.">
        <title>The genome of Xylona heveae provides a window into fungal endophytism.</title>
        <authorList>
            <person name="Gazis R."/>
            <person name="Kuo A."/>
            <person name="Riley R."/>
            <person name="LaButti K."/>
            <person name="Lipzen A."/>
            <person name="Lin J."/>
            <person name="Amirebrahimi M."/>
            <person name="Hesse C.N."/>
            <person name="Spatafora J.W."/>
            <person name="Henrissat B."/>
            <person name="Hainaut M."/>
            <person name="Grigoriev I.V."/>
            <person name="Hibbett D.S."/>
        </authorList>
    </citation>
    <scope>NUCLEOTIDE SEQUENCE [LARGE SCALE GENOMIC DNA]</scope>
    <source>
        <strain evidence="1 2">TC161</strain>
    </source>
</reference>
<protein>
    <submittedName>
        <fullName evidence="1">Uncharacterized protein</fullName>
    </submittedName>
</protein>
<evidence type="ECO:0000313" key="1">
    <source>
        <dbReference type="EMBL" id="KZF19049.1"/>
    </source>
</evidence>
<dbReference type="GeneID" id="28900695"/>
<sequence length="334" mass="35297">MAALLPAALAAPSLHVRQDTQDVNVVVQYIKATSEQDIAVTNKDFSQVLGYSCSNTLDSGAFADVPISADLDFNGAGNLTIGSETYKVHENPDISGGITCSRMYNNAESLMTCAISLPSSLDLSPLSKRENDQSCFLAGATPSLQRAALSMLAGNTGPVQNLTSQEAHQMEKRVGSPGCKPPITETVGDGNPHQNYFDKQLSQNINCGAAPGCSIGQSNSISYTLGWNAGAIIDEWITGGFDVSVSWTTGNVQTCDGSSGETVCLWYNTAFTAYTVQNYKVNNCNQNFSPSGDPTILWSPNTNNAGGGAYYCVVGTCRSQGQGYWDYNGRAGGP</sequence>
<keyword evidence="2" id="KW-1185">Reference proteome</keyword>
<dbReference type="RefSeq" id="XP_018184604.1">
    <property type="nucleotide sequence ID" value="XM_018335558.1"/>
</dbReference>
<dbReference type="OMA" id="CIWYNTA"/>
<name>A0A164ZFT8_XYLHT</name>
<dbReference type="OrthoDB" id="3641682at2759"/>
<gene>
    <name evidence="1" type="ORF">L228DRAFT_271675</name>
</gene>
<evidence type="ECO:0000313" key="2">
    <source>
        <dbReference type="Proteomes" id="UP000076632"/>
    </source>
</evidence>
<dbReference type="InParanoid" id="A0A164ZFT8"/>
<organism evidence="1 2">
    <name type="scientific">Xylona heveae (strain CBS 132557 / TC161)</name>
    <dbReference type="NCBI Taxonomy" id="1328760"/>
    <lineage>
        <taxon>Eukaryota</taxon>
        <taxon>Fungi</taxon>
        <taxon>Dikarya</taxon>
        <taxon>Ascomycota</taxon>
        <taxon>Pezizomycotina</taxon>
        <taxon>Xylonomycetes</taxon>
        <taxon>Xylonales</taxon>
        <taxon>Xylonaceae</taxon>
        <taxon>Xylona</taxon>
    </lineage>
</organism>
<dbReference type="Proteomes" id="UP000076632">
    <property type="component" value="Unassembled WGS sequence"/>
</dbReference>
<dbReference type="AlphaFoldDB" id="A0A164ZFT8"/>
<accession>A0A164ZFT8</accession>
<dbReference type="EMBL" id="KV407468">
    <property type="protein sequence ID" value="KZF19049.1"/>
    <property type="molecule type" value="Genomic_DNA"/>
</dbReference>
<proteinExistence type="predicted"/>